<dbReference type="Pfam" id="PF13377">
    <property type="entry name" value="Peripla_BP_3"/>
    <property type="match status" value="1"/>
</dbReference>
<evidence type="ECO:0000259" key="4">
    <source>
        <dbReference type="PROSITE" id="PS50932"/>
    </source>
</evidence>
<protein>
    <submittedName>
        <fullName evidence="5">LacI family transcriptional regulator</fullName>
    </submittedName>
</protein>
<proteinExistence type="predicted"/>
<organism evidence="5 6">
    <name type="scientific">Paenibacillus ginsengarvi</name>
    <dbReference type="NCBI Taxonomy" id="400777"/>
    <lineage>
        <taxon>Bacteria</taxon>
        <taxon>Bacillati</taxon>
        <taxon>Bacillota</taxon>
        <taxon>Bacilli</taxon>
        <taxon>Bacillales</taxon>
        <taxon>Paenibacillaceae</taxon>
        <taxon>Paenibacillus</taxon>
    </lineage>
</organism>
<evidence type="ECO:0000313" key="6">
    <source>
        <dbReference type="Proteomes" id="UP000282311"/>
    </source>
</evidence>
<evidence type="ECO:0000256" key="2">
    <source>
        <dbReference type="ARBA" id="ARBA00023125"/>
    </source>
</evidence>
<dbReference type="InterPro" id="IPR046335">
    <property type="entry name" value="LacI/GalR-like_sensor"/>
</dbReference>
<dbReference type="EMBL" id="RBAH01000017">
    <property type="protein sequence ID" value="RKN79080.1"/>
    <property type="molecule type" value="Genomic_DNA"/>
</dbReference>
<dbReference type="Gene3D" id="1.10.260.40">
    <property type="entry name" value="lambda repressor-like DNA-binding domains"/>
    <property type="match status" value="1"/>
</dbReference>
<name>A0A3B0C1I1_9BACL</name>
<dbReference type="SUPFAM" id="SSF53822">
    <property type="entry name" value="Periplasmic binding protein-like I"/>
    <property type="match status" value="1"/>
</dbReference>
<evidence type="ECO:0000313" key="5">
    <source>
        <dbReference type="EMBL" id="RKN79080.1"/>
    </source>
</evidence>
<dbReference type="CDD" id="cd01392">
    <property type="entry name" value="HTH_LacI"/>
    <property type="match status" value="1"/>
</dbReference>
<dbReference type="PANTHER" id="PTHR30146:SF109">
    <property type="entry name" value="HTH-TYPE TRANSCRIPTIONAL REGULATOR GALS"/>
    <property type="match status" value="1"/>
</dbReference>
<reference evidence="5 6" key="1">
    <citation type="journal article" date="2007" name="Int. J. Syst. Evol. Microbiol.">
        <title>Paenibacillus ginsengarvi sp. nov., isolated from soil from ginseng cultivation.</title>
        <authorList>
            <person name="Yoon M.H."/>
            <person name="Ten L.N."/>
            <person name="Im W.T."/>
        </authorList>
    </citation>
    <scope>NUCLEOTIDE SEQUENCE [LARGE SCALE GENOMIC DNA]</scope>
    <source>
        <strain evidence="5 6">KCTC 13059</strain>
    </source>
</reference>
<keyword evidence="1" id="KW-0805">Transcription regulation</keyword>
<evidence type="ECO:0000256" key="1">
    <source>
        <dbReference type="ARBA" id="ARBA00023015"/>
    </source>
</evidence>
<dbReference type="InterPro" id="IPR010982">
    <property type="entry name" value="Lambda_DNA-bd_dom_sf"/>
</dbReference>
<dbReference type="SUPFAM" id="SSF47413">
    <property type="entry name" value="lambda repressor-like DNA-binding domains"/>
    <property type="match status" value="1"/>
</dbReference>
<gene>
    <name evidence="5" type="ORF">D7M11_22210</name>
</gene>
<dbReference type="GO" id="GO:0003700">
    <property type="term" value="F:DNA-binding transcription factor activity"/>
    <property type="evidence" value="ECO:0007669"/>
    <property type="project" value="TreeGrafter"/>
</dbReference>
<keyword evidence="6" id="KW-1185">Reference proteome</keyword>
<dbReference type="GO" id="GO:0000976">
    <property type="term" value="F:transcription cis-regulatory region binding"/>
    <property type="evidence" value="ECO:0007669"/>
    <property type="project" value="TreeGrafter"/>
</dbReference>
<accession>A0A3B0C1I1</accession>
<dbReference type="InterPro" id="IPR000843">
    <property type="entry name" value="HTH_LacI"/>
</dbReference>
<dbReference type="Pfam" id="PF00356">
    <property type="entry name" value="LacI"/>
    <property type="match status" value="1"/>
</dbReference>
<dbReference type="Gene3D" id="3.40.50.2300">
    <property type="match status" value="2"/>
</dbReference>
<keyword evidence="3" id="KW-0804">Transcription</keyword>
<dbReference type="Proteomes" id="UP000282311">
    <property type="component" value="Unassembled WGS sequence"/>
</dbReference>
<feature type="domain" description="HTH lacI-type" evidence="4">
    <location>
        <begin position="6"/>
        <end position="60"/>
    </location>
</feature>
<dbReference type="AlphaFoldDB" id="A0A3B0C1I1"/>
<sequence>MGEHMATRKEVADRAGVSIAVVSYVLNDSNYVKEETRRKVLQAIEELGYETNMAARALKMRKTEQLAVLINHLGNPHEAGLLLRIEEHAAKHNYVLFFQTFHKEQESRLKALLHGRVDGIFLLGQSLQEETLRHFAKLGIPVVSITTPAVPRCDHVTSIDLDWTAEYRKLIRLLKAKGHERIAYMAIGDPEHPLSHRLKAFRQAMEQERLPLAEPDIFYADGGLQTAHEAIRTKVTAPGRFTAIVGANDLMAAGIVAACRASGVRIPQELAVAGSEDILMSSQTAPPLTVIHYPREKVGEIAMEVMLDKMRKRPASDRILQAEIVERASL</sequence>
<dbReference type="PANTHER" id="PTHR30146">
    <property type="entry name" value="LACI-RELATED TRANSCRIPTIONAL REPRESSOR"/>
    <property type="match status" value="1"/>
</dbReference>
<dbReference type="InterPro" id="IPR028082">
    <property type="entry name" value="Peripla_BP_I"/>
</dbReference>
<comment type="caution">
    <text evidence="5">The sequence shown here is derived from an EMBL/GenBank/DDBJ whole genome shotgun (WGS) entry which is preliminary data.</text>
</comment>
<evidence type="ECO:0000256" key="3">
    <source>
        <dbReference type="ARBA" id="ARBA00023163"/>
    </source>
</evidence>
<dbReference type="PROSITE" id="PS50932">
    <property type="entry name" value="HTH_LACI_2"/>
    <property type="match status" value="1"/>
</dbReference>
<dbReference type="CDD" id="cd06267">
    <property type="entry name" value="PBP1_LacI_sugar_binding-like"/>
    <property type="match status" value="1"/>
</dbReference>
<dbReference type="SMART" id="SM00354">
    <property type="entry name" value="HTH_LACI"/>
    <property type="match status" value="1"/>
</dbReference>
<keyword evidence="2" id="KW-0238">DNA-binding</keyword>